<reference evidence="1" key="2">
    <citation type="submission" date="2025-08" db="UniProtKB">
        <authorList>
            <consortium name="Ensembl"/>
        </authorList>
    </citation>
    <scope>IDENTIFICATION</scope>
</reference>
<reference evidence="1 2" key="1">
    <citation type="submission" date="2013-03" db="EMBL/GenBank/DDBJ databases">
        <authorList>
            <person name="Warren W."/>
            <person name="Wilson R.K."/>
        </authorList>
    </citation>
    <scope>NUCLEOTIDE SEQUENCE</scope>
</reference>
<sequence>MLITKTMGKMSPGHVRDLCGSPSHHGPRGLGGKNGFLGWDQGPPAVCSLGIWCPASQLVQPWLVGTKVQLGPWLQKVQAPSLCSIHMVLSLQVHRSQELRFGNLCLHFRGCMDTPGCPDRGVLQGQSPHGEPLLGQCRREMWSGSPHTESLLGHCLV</sequence>
<reference evidence="1" key="3">
    <citation type="submission" date="2025-09" db="UniProtKB">
        <authorList>
            <consortium name="Ensembl"/>
        </authorList>
    </citation>
    <scope>IDENTIFICATION</scope>
</reference>
<proteinExistence type="predicted"/>
<keyword evidence="2" id="KW-1185">Reference proteome</keyword>
<evidence type="ECO:0000313" key="1">
    <source>
        <dbReference type="Ensembl" id="ENSMFAP00000063906.1"/>
    </source>
</evidence>
<accession>A0A7N9IHP6</accession>
<name>A0A7N9IHP6_MACFA</name>
<dbReference type="Ensembl" id="ENSMFAT00000100348.1">
    <property type="protein sequence ID" value="ENSMFAP00000063906.1"/>
    <property type="gene ID" value="ENSMFAG00000052717.1"/>
</dbReference>
<protein>
    <submittedName>
        <fullName evidence="1">Uncharacterized protein</fullName>
    </submittedName>
</protein>
<dbReference type="GeneTree" id="ENSGT00980000202068"/>
<evidence type="ECO:0000313" key="2">
    <source>
        <dbReference type="Proteomes" id="UP000233100"/>
    </source>
</evidence>
<organism evidence="1 2">
    <name type="scientific">Macaca fascicularis</name>
    <name type="common">Crab-eating macaque</name>
    <name type="synonym">Cynomolgus monkey</name>
    <dbReference type="NCBI Taxonomy" id="9541"/>
    <lineage>
        <taxon>Eukaryota</taxon>
        <taxon>Metazoa</taxon>
        <taxon>Chordata</taxon>
        <taxon>Craniata</taxon>
        <taxon>Vertebrata</taxon>
        <taxon>Euteleostomi</taxon>
        <taxon>Mammalia</taxon>
        <taxon>Eutheria</taxon>
        <taxon>Euarchontoglires</taxon>
        <taxon>Primates</taxon>
        <taxon>Haplorrhini</taxon>
        <taxon>Catarrhini</taxon>
        <taxon>Cercopithecidae</taxon>
        <taxon>Cercopithecinae</taxon>
        <taxon>Macaca</taxon>
    </lineage>
</organism>
<dbReference type="Proteomes" id="UP000233100">
    <property type="component" value="Chromosome 12"/>
</dbReference>
<dbReference type="AlphaFoldDB" id="A0A7N9IHP6"/>